<keyword evidence="3" id="KW-1185">Reference proteome</keyword>
<dbReference type="RefSeq" id="WP_175479599.1">
    <property type="nucleotide sequence ID" value="NZ_FNHE01000008.1"/>
</dbReference>
<evidence type="ECO:0000313" key="2">
    <source>
        <dbReference type="EMBL" id="SDM78003.1"/>
    </source>
</evidence>
<dbReference type="PANTHER" id="PTHR35585">
    <property type="entry name" value="HHE DOMAIN PROTEIN (AFU_ORTHOLOGUE AFUA_4G00730)"/>
    <property type="match status" value="1"/>
</dbReference>
<dbReference type="AlphaFoldDB" id="A0A1G9W0Z2"/>
<dbReference type="PANTHER" id="PTHR35585:SF1">
    <property type="entry name" value="HHE DOMAIN PROTEIN (AFU_ORTHOLOGUE AFUA_4G00730)"/>
    <property type="match status" value="1"/>
</dbReference>
<evidence type="ECO:0000313" key="3">
    <source>
        <dbReference type="Proteomes" id="UP000198680"/>
    </source>
</evidence>
<dbReference type="InterPro" id="IPR012312">
    <property type="entry name" value="Hemerythrin-like"/>
</dbReference>
<protein>
    <submittedName>
        <fullName evidence="2">Hemerythrin HHE cation binding domain-containing protein</fullName>
    </submittedName>
</protein>
<dbReference type="EMBL" id="FNHE01000008">
    <property type="protein sequence ID" value="SDM78003.1"/>
    <property type="molecule type" value="Genomic_DNA"/>
</dbReference>
<feature type="domain" description="Hemerythrin-like" evidence="1">
    <location>
        <begin position="10"/>
        <end position="130"/>
    </location>
</feature>
<organism evidence="2 3">
    <name type="scientific">Geodermatophilus siccatus</name>
    <dbReference type="NCBI Taxonomy" id="1137991"/>
    <lineage>
        <taxon>Bacteria</taxon>
        <taxon>Bacillati</taxon>
        <taxon>Actinomycetota</taxon>
        <taxon>Actinomycetes</taxon>
        <taxon>Geodermatophilales</taxon>
        <taxon>Geodermatophilaceae</taxon>
        <taxon>Geodermatophilus</taxon>
    </lineage>
</organism>
<dbReference type="Gene3D" id="1.20.120.520">
    <property type="entry name" value="nmb1532 protein domain like"/>
    <property type="match status" value="1"/>
</dbReference>
<dbReference type="Proteomes" id="UP000198680">
    <property type="component" value="Unassembled WGS sequence"/>
</dbReference>
<gene>
    <name evidence="2" type="ORF">SAMN05660642_03325</name>
</gene>
<sequence length="194" mass="22282">MTQTDSQRDVVDLLSADHREFDRIFTELEGLFGQSDPDVLRRKRELVDEVTIGLVKHSVAEETRVYPKVEQQVDREEAEHSKHEHAEAEETMKRLERMDPGDPQFDTEVATLIREIRHHVEHEEGRMFTELRAAFTREQLVEMAQDVERVKAMAPTRPHPMTPNEGAVRTVAGPLASLLDHLRDAVSGRGKRES</sequence>
<accession>A0A1G9W0Z2</accession>
<name>A0A1G9W0Z2_9ACTN</name>
<proteinExistence type="predicted"/>
<dbReference type="Pfam" id="PF01814">
    <property type="entry name" value="Hemerythrin"/>
    <property type="match status" value="1"/>
</dbReference>
<reference evidence="3" key="1">
    <citation type="submission" date="2016-10" db="EMBL/GenBank/DDBJ databases">
        <authorList>
            <person name="Varghese N."/>
            <person name="Submissions S."/>
        </authorList>
    </citation>
    <scope>NUCLEOTIDE SEQUENCE [LARGE SCALE GENOMIC DNA]</scope>
    <source>
        <strain evidence="3">DSM 45419</strain>
    </source>
</reference>
<evidence type="ECO:0000259" key="1">
    <source>
        <dbReference type="Pfam" id="PF01814"/>
    </source>
</evidence>
<dbReference type="STRING" id="1137991.SAMN05660642_03325"/>